<dbReference type="Pfam" id="PF06527">
    <property type="entry name" value="TniQ"/>
    <property type="match status" value="1"/>
</dbReference>
<protein>
    <submittedName>
        <fullName evidence="2">TniQ family protein</fullName>
    </submittedName>
</protein>
<accession>A0ABT0IXJ8</accession>
<comment type="caution">
    <text evidence="2">The sequence shown here is derived from an EMBL/GenBank/DDBJ whole genome shotgun (WGS) entry which is preliminary data.</text>
</comment>
<reference evidence="2 3" key="1">
    <citation type="submission" date="2022-04" db="EMBL/GenBank/DDBJ databases">
        <title>Rhizobium coralii sp. nov., isolated from coral Turbinaria peltata.</title>
        <authorList>
            <person name="Sun H."/>
        </authorList>
    </citation>
    <scope>NUCLEOTIDE SEQUENCE [LARGE SCALE GENOMIC DNA]</scope>
    <source>
        <strain evidence="2 3">NTR19</strain>
    </source>
</reference>
<gene>
    <name evidence="2" type="ORF">M0654_21855</name>
</gene>
<organism evidence="2 3">
    <name type="scientific">Neorhizobium turbinariae</name>
    <dbReference type="NCBI Taxonomy" id="2937795"/>
    <lineage>
        <taxon>Bacteria</taxon>
        <taxon>Pseudomonadati</taxon>
        <taxon>Pseudomonadota</taxon>
        <taxon>Alphaproteobacteria</taxon>
        <taxon>Hyphomicrobiales</taxon>
        <taxon>Rhizobiaceae</taxon>
        <taxon>Rhizobium/Agrobacterium group</taxon>
        <taxon>Neorhizobium</taxon>
    </lineage>
</organism>
<evidence type="ECO:0000259" key="1">
    <source>
        <dbReference type="Pfam" id="PF06527"/>
    </source>
</evidence>
<name>A0ABT0IXJ8_9HYPH</name>
<feature type="domain" description="TniQ" evidence="1">
    <location>
        <begin position="4"/>
        <end position="138"/>
    </location>
</feature>
<dbReference type="RefSeq" id="WP_248684909.1">
    <property type="nucleotide sequence ID" value="NZ_JALPRY010000034.1"/>
</dbReference>
<dbReference type="Proteomes" id="UP001202827">
    <property type="component" value="Unassembled WGS sequence"/>
</dbReference>
<sequence>MGLIKVELREDESLTSFCSRLAVANARTAFELCQDFGFKFRKVVDGDEDAIAALSKISGVDRDVLEAAAVKRVGEHYVSVGGDPTPWVFHPRAAVKFCPSCFAEDDQRVDLRPRTRRYGRKTWFSRFIRTCPIHSRALVSAGIGSNPNHTHDFCSMLGELRREVAIAAAASTTRDFSLFERYIYGRLKGEKPGNDLLDQLPIYVAGDICEVAGMVVLYGKKVRTLKKSDDEFWQAASAGFEFFKEGLTGLHRFLESLNTKEKLPSAYYGGGQLYGAFHALLAEKLDNPAYDPVRDAVRAHAYNSLLLTDTSSIFGRFQEAKYLSYPSFERKYGITPFLLRKFLHTTEAYTNLPGTNLEVIDADKAESVADAIRDLVRGTDGAELIGISYTGFVSLVEERIIVPTIPHDRKAKISTRFSRKELTRLRDDLLAKGTPGSTDGLMSIKDVTKSLSCSYKEVLKLLLRNEVTHVGIDPSKAGIMSLMLNRDEVDSRILRPQHGYMTAVDLAKRWNTSRNGVSPLMTHGHIETRTEPNSHTKIPQKVVTIEAVKAFENRYISLAECCERSGLRPPRATKRLKAAGLSRTFPKKQMKNAFYLRDRAEAALGLDPNPR</sequence>
<proteinExistence type="predicted"/>
<dbReference type="EMBL" id="JALPRY010000034">
    <property type="protein sequence ID" value="MCK8782617.1"/>
    <property type="molecule type" value="Genomic_DNA"/>
</dbReference>
<dbReference type="InterPro" id="IPR009492">
    <property type="entry name" value="TniQ"/>
</dbReference>
<keyword evidence="3" id="KW-1185">Reference proteome</keyword>
<evidence type="ECO:0000313" key="2">
    <source>
        <dbReference type="EMBL" id="MCK8782617.1"/>
    </source>
</evidence>
<evidence type="ECO:0000313" key="3">
    <source>
        <dbReference type="Proteomes" id="UP001202827"/>
    </source>
</evidence>